<dbReference type="Gene3D" id="3.40.630.30">
    <property type="match status" value="2"/>
</dbReference>
<protein>
    <submittedName>
        <fullName evidence="9">Peptidoglycan bridge formation glycyltransferase FemA/FemB family protein</fullName>
    </submittedName>
</protein>
<evidence type="ECO:0000256" key="5">
    <source>
        <dbReference type="ARBA" id="ARBA00023315"/>
    </source>
</evidence>
<dbReference type="GO" id="GO:0008360">
    <property type="term" value="P:regulation of cell shape"/>
    <property type="evidence" value="ECO:0007669"/>
    <property type="project" value="UniProtKB-KW"/>
</dbReference>
<gene>
    <name evidence="9" type="ORF">EO244_00655</name>
</gene>
<organism evidence="9 10">
    <name type="scientific">Ancylomarina salipaludis</name>
    <dbReference type="NCBI Taxonomy" id="2501299"/>
    <lineage>
        <taxon>Bacteria</taxon>
        <taxon>Pseudomonadati</taxon>
        <taxon>Bacteroidota</taxon>
        <taxon>Bacteroidia</taxon>
        <taxon>Marinilabiliales</taxon>
        <taxon>Marinifilaceae</taxon>
        <taxon>Ancylomarina</taxon>
    </lineage>
</organism>
<dbReference type="SUPFAM" id="SSF55729">
    <property type="entry name" value="Acyl-CoA N-acyltransferases (Nat)"/>
    <property type="match status" value="2"/>
</dbReference>
<dbReference type="AlphaFoldDB" id="A0A4Q1JRC6"/>
<dbReference type="InterPro" id="IPR038740">
    <property type="entry name" value="BioF2-like_GNAT_dom"/>
</dbReference>
<keyword evidence="5" id="KW-0012">Acyltransferase</keyword>
<name>A0A4Q1JRC6_9BACT</name>
<dbReference type="PROSITE" id="PS51191">
    <property type="entry name" value="FEMABX"/>
    <property type="match status" value="1"/>
</dbReference>
<keyword evidence="7" id="KW-1133">Transmembrane helix</keyword>
<dbReference type="GO" id="GO:0016755">
    <property type="term" value="F:aminoacyltransferase activity"/>
    <property type="evidence" value="ECO:0007669"/>
    <property type="project" value="InterPro"/>
</dbReference>
<dbReference type="GO" id="GO:0009252">
    <property type="term" value="P:peptidoglycan biosynthetic process"/>
    <property type="evidence" value="ECO:0007669"/>
    <property type="project" value="UniProtKB-KW"/>
</dbReference>
<keyword evidence="10" id="KW-1185">Reference proteome</keyword>
<keyword evidence="2 9" id="KW-0808">Transferase</keyword>
<evidence type="ECO:0000256" key="7">
    <source>
        <dbReference type="SAM" id="Phobius"/>
    </source>
</evidence>
<evidence type="ECO:0000256" key="2">
    <source>
        <dbReference type="ARBA" id="ARBA00022679"/>
    </source>
</evidence>
<dbReference type="EMBL" id="SAXA01000001">
    <property type="protein sequence ID" value="RXQ97431.1"/>
    <property type="molecule type" value="Genomic_DNA"/>
</dbReference>
<accession>A0A4Q1JRC6</accession>
<keyword evidence="3" id="KW-0133">Cell shape</keyword>
<evidence type="ECO:0000259" key="8">
    <source>
        <dbReference type="Pfam" id="PF13480"/>
    </source>
</evidence>
<dbReference type="RefSeq" id="WP_129251939.1">
    <property type="nucleotide sequence ID" value="NZ_SAXA01000001.1"/>
</dbReference>
<evidence type="ECO:0000313" key="10">
    <source>
        <dbReference type="Proteomes" id="UP000289703"/>
    </source>
</evidence>
<comment type="caution">
    <text evidence="9">The sequence shown here is derived from an EMBL/GenBank/DDBJ whole genome shotgun (WGS) entry which is preliminary data.</text>
</comment>
<dbReference type="GO" id="GO:0071555">
    <property type="term" value="P:cell wall organization"/>
    <property type="evidence" value="ECO:0007669"/>
    <property type="project" value="UniProtKB-KW"/>
</dbReference>
<dbReference type="Proteomes" id="UP000289703">
    <property type="component" value="Unassembled WGS sequence"/>
</dbReference>
<keyword evidence="4" id="KW-0573">Peptidoglycan synthesis</keyword>
<comment type="similarity">
    <text evidence="1">Belongs to the FemABX family.</text>
</comment>
<evidence type="ECO:0000256" key="4">
    <source>
        <dbReference type="ARBA" id="ARBA00022984"/>
    </source>
</evidence>
<dbReference type="InterPro" id="IPR050644">
    <property type="entry name" value="PG_Glycine_Bridge_Synth"/>
</dbReference>
<dbReference type="PANTHER" id="PTHR36174">
    <property type="entry name" value="LIPID II:GLYCINE GLYCYLTRANSFERASE"/>
    <property type="match status" value="1"/>
</dbReference>
<sequence>MKISDFKTCWTSSETDLKQWDAFLRDNPRGHCQQVSHWLSSFKIYCLDFELLVVKDSNSKIVAGLGVVIVGIPFFRVLVAPSGPIISSGFEDLFEPILKLFLDRAKDKKVFYCHINVPVLKNNVSLLETYCLSNIPQESILFTGKVGNEFIHVYGINGLRPVFIKYDEESSPYDYVFSKFNSNTRRNIKAAYKNKLELRYATSEIDVTAAYDVIERNAKIQGYDIRSWADSKRMIMGMIQEGLCLVPCCYSDGVLKGALIVFDIGQRLTYVYGGIIREEKDLKLGHFMHNEMIKLSIEKGYKFYDISVNGSEGVTRFKKGFAGNHVEFIGNRYWVLNKWKFFIYKKFNSLIVRNKFLIARILKWRVF</sequence>
<reference evidence="9 10" key="1">
    <citation type="submission" date="2019-01" db="EMBL/GenBank/DDBJ databases">
        <title>Ancylomarina salipaludis sp. nov., isolated from a salt marsh.</title>
        <authorList>
            <person name="Yoon J.-H."/>
        </authorList>
    </citation>
    <scope>NUCLEOTIDE SEQUENCE [LARGE SCALE GENOMIC DNA]</scope>
    <source>
        <strain evidence="9 10">SHSM-M15</strain>
    </source>
</reference>
<keyword evidence="6" id="KW-0961">Cell wall biogenesis/degradation</keyword>
<dbReference type="InterPro" id="IPR003447">
    <property type="entry name" value="FEMABX"/>
</dbReference>
<dbReference type="Pfam" id="PF13480">
    <property type="entry name" value="Acetyltransf_6"/>
    <property type="match status" value="1"/>
</dbReference>
<dbReference type="PANTHER" id="PTHR36174:SF1">
    <property type="entry name" value="LIPID II:GLYCINE GLYCYLTRANSFERASE"/>
    <property type="match status" value="1"/>
</dbReference>
<feature type="transmembrane region" description="Helical" evidence="7">
    <location>
        <begin position="61"/>
        <end position="79"/>
    </location>
</feature>
<dbReference type="OrthoDB" id="1112315at2"/>
<keyword evidence="7" id="KW-0812">Transmembrane</keyword>
<feature type="domain" description="BioF2-like acetyltransferase" evidence="8">
    <location>
        <begin position="178"/>
        <end position="318"/>
    </location>
</feature>
<evidence type="ECO:0000313" key="9">
    <source>
        <dbReference type="EMBL" id="RXQ97431.1"/>
    </source>
</evidence>
<evidence type="ECO:0000256" key="6">
    <source>
        <dbReference type="ARBA" id="ARBA00023316"/>
    </source>
</evidence>
<keyword evidence="7" id="KW-0472">Membrane</keyword>
<proteinExistence type="inferred from homology"/>
<evidence type="ECO:0000256" key="3">
    <source>
        <dbReference type="ARBA" id="ARBA00022960"/>
    </source>
</evidence>
<dbReference type="InterPro" id="IPR016181">
    <property type="entry name" value="Acyl_CoA_acyltransferase"/>
</dbReference>
<evidence type="ECO:0000256" key="1">
    <source>
        <dbReference type="ARBA" id="ARBA00009943"/>
    </source>
</evidence>